<feature type="DNA-binding region" description="H-T-H motif" evidence="4">
    <location>
        <begin position="37"/>
        <end position="56"/>
    </location>
</feature>
<dbReference type="STRING" id="1246995.AFR_13665"/>
<sequence>MTAPTPDRRARQRERRRAELYDVALELFVEKTYEGTTMEDIADRADVARATVFNHFPRKAAFLAEWASRRRGKALEAAYAGGPESSARDVLVRYFTEMGSLAAASRRESVAVILGSTGLPDTWRRSPLAAEFAGIIARAQLTGEIDPAVNADRVGLFLSSSYYAILTAWSSEEPAPFDLTEELVGTVDLILNGVLPRP</sequence>
<dbReference type="InterPro" id="IPR001647">
    <property type="entry name" value="HTH_TetR"/>
</dbReference>
<dbReference type="eggNOG" id="COG1309">
    <property type="taxonomic scope" value="Bacteria"/>
</dbReference>
<dbReference type="InterPro" id="IPR036271">
    <property type="entry name" value="Tet_transcr_reg_TetR-rel_C_sf"/>
</dbReference>
<dbReference type="AlphaFoldDB" id="U5VVX4"/>
<dbReference type="Gene3D" id="1.10.357.10">
    <property type="entry name" value="Tetracycline Repressor, domain 2"/>
    <property type="match status" value="1"/>
</dbReference>
<dbReference type="PRINTS" id="PR00455">
    <property type="entry name" value="HTHTETR"/>
</dbReference>
<dbReference type="EMBL" id="CP006272">
    <property type="protein sequence ID" value="AGZ41019.1"/>
    <property type="molecule type" value="Genomic_DNA"/>
</dbReference>
<keyword evidence="3" id="KW-0804">Transcription</keyword>
<evidence type="ECO:0000259" key="5">
    <source>
        <dbReference type="PROSITE" id="PS50977"/>
    </source>
</evidence>
<dbReference type="GO" id="GO:0000976">
    <property type="term" value="F:transcription cis-regulatory region binding"/>
    <property type="evidence" value="ECO:0007669"/>
    <property type="project" value="TreeGrafter"/>
</dbReference>
<evidence type="ECO:0000313" key="7">
    <source>
        <dbReference type="Proteomes" id="UP000017746"/>
    </source>
</evidence>
<dbReference type="Pfam" id="PF00440">
    <property type="entry name" value="TetR_N"/>
    <property type="match status" value="1"/>
</dbReference>
<keyword evidence="2 4" id="KW-0238">DNA-binding</keyword>
<evidence type="ECO:0000256" key="3">
    <source>
        <dbReference type="ARBA" id="ARBA00023163"/>
    </source>
</evidence>
<dbReference type="KEGG" id="afs:AFR_13665"/>
<name>U5VVX4_9ACTN</name>
<keyword evidence="7" id="KW-1185">Reference proteome</keyword>
<organism evidence="6 7">
    <name type="scientific">Actinoplanes friuliensis DSM 7358</name>
    <dbReference type="NCBI Taxonomy" id="1246995"/>
    <lineage>
        <taxon>Bacteria</taxon>
        <taxon>Bacillati</taxon>
        <taxon>Actinomycetota</taxon>
        <taxon>Actinomycetes</taxon>
        <taxon>Micromonosporales</taxon>
        <taxon>Micromonosporaceae</taxon>
        <taxon>Actinoplanes</taxon>
    </lineage>
</organism>
<dbReference type="PATRIC" id="fig|1246995.3.peg.2775"/>
<dbReference type="Proteomes" id="UP000017746">
    <property type="component" value="Chromosome"/>
</dbReference>
<evidence type="ECO:0000256" key="1">
    <source>
        <dbReference type="ARBA" id="ARBA00023015"/>
    </source>
</evidence>
<dbReference type="RefSeq" id="WP_023361078.1">
    <property type="nucleotide sequence ID" value="NC_022657.1"/>
</dbReference>
<dbReference type="InterPro" id="IPR009057">
    <property type="entry name" value="Homeodomain-like_sf"/>
</dbReference>
<protein>
    <submittedName>
        <fullName evidence="6">TetR family transcriptional regulator</fullName>
    </submittedName>
</protein>
<gene>
    <name evidence="6" type="ORF">AFR_13665</name>
</gene>
<dbReference type="PROSITE" id="PS50977">
    <property type="entry name" value="HTH_TETR_2"/>
    <property type="match status" value="1"/>
</dbReference>
<accession>U5VVX4</accession>
<evidence type="ECO:0000256" key="2">
    <source>
        <dbReference type="ARBA" id="ARBA00023125"/>
    </source>
</evidence>
<dbReference type="HOGENOM" id="CLU_069356_12_2_11"/>
<dbReference type="InterPro" id="IPR050109">
    <property type="entry name" value="HTH-type_TetR-like_transc_reg"/>
</dbReference>
<dbReference type="PANTHER" id="PTHR30055:SF234">
    <property type="entry name" value="HTH-TYPE TRANSCRIPTIONAL REGULATOR BETI"/>
    <property type="match status" value="1"/>
</dbReference>
<reference evidence="6 7" key="1">
    <citation type="journal article" date="2014" name="J. Biotechnol.">
        <title>Complete genome sequence of the actinobacterium Actinoplanes friuliensis HAG 010964, producer of the lipopeptide antibiotic friulimycin.</title>
        <authorList>
            <person name="Ruckert C."/>
            <person name="Szczepanowski R."/>
            <person name="Albersmeier A."/>
            <person name="Goesmann A."/>
            <person name="Fischer N."/>
            <person name="Steinkamper A."/>
            <person name="Puhler A."/>
            <person name="Biener R."/>
            <person name="Schwartz D."/>
            <person name="Kalinowski J."/>
        </authorList>
    </citation>
    <scope>NUCLEOTIDE SEQUENCE [LARGE SCALE GENOMIC DNA]</scope>
    <source>
        <strain evidence="6 7">DSM 7358</strain>
    </source>
</reference>
<evidence type="ECO:0000313" key="6">
    <source>
        <dbReference type="EMBL" id="AGZ41019.1"/>
    </source>
</evidence>
<dbReference type="SUPFAM" id="SSF46689">
    <property type="entry name" value="Homeodomain-like"/>
    <property type="match status" value="1"/>
</dbReference>
<dbReference type="SUPFAM" id="SSF48498">
    <property type="entry name" value="Tetracyclin repressor-like, C-terminal domain"/>
    <property type="match status" value="1"/>
</dbReference>
<proteinExistence type="predicted"/>
<dbReference type="GO" id="GO:0003700">
    <property type="term" value="F:DNA-binding transcription factor activity"/>
    <property type="evidence" value="ECO:0007669"/>
    <property type="project" value="TreeGrafter"/>
</dbReference>
<dbReference type="PANTHER" id="PTHR30055">
    <property type="entry name" value="HTH-TYPE TRANSCRIPTIONAL REGULATOR RUTR"/>
    <property type="match status" value="1"/>
</dbReference>
<keyword evidence="1" id="KW-0805">Transcription regulation</keyword>
<feature type="domain" description="HTH tetR-type" evidence="5">
    <location>
        <begin position="14"/>
        <end position="74"/>
    </location>
</feature>
<evidence type="ECO:0000256" key="4">
    <source>
        <dbReference type="PROSITE-ProRule" id="PRU00335"/>
    </source>
</evidence>